<dbReference type="Proteomes" id="UP000886998">
    <property type="component" value="Unassembled WGS sequence"/>
</dbReference>
<dbReference type="InterPro" id="IPR036397">
    <property type="entry name" value="RNaseH_sf"/>
</dbReference>
<protein>
    <submittedName>
        <fullName evidence="1">Histone-lysine N-methyltransferase SETMAR</fullName>
    </submittedName>
</protein>
<gene>
    <name evidence="1" type="primary">X975_17559</name>
    <name evidence="1" type="ORF">TNIN_225951</name>
</gene>
<dbReference type="AlphaFoldDB" id="A0A8X6XTV0"/>
<reference evidence="1" key="1">
    <citation type="submission" date="2020-08" db="EMBL/GenBank/DDBJ databases">
        <title>Multicomponent nature underlies the extraordinary mechanical properties of spider dragline silk.</title>
        <authorList>
            <person name="Kono N."/>
            <person name="Nakamura H."/>
            <person name="Mori M."/>
            <person name="Yoshida Y."/>
            <person name="Ohtoshi R."/>
            <person name="Malay A.D."/>
            <person name="Moran D.A.P."/>
            <person name="Tomita M."/>
            <person name="Numata K."/>
            <person name="Arakawa K."/>
        </authorList>
    </citation>
    <scope>NUCLEOTIDE SEQUENCE</scope>
</reference>
<sequence length="100" mass="11347">MQVPLLVELKESDVSLNAQRYTQTLYKLHKTIKSKYPCILSSGVIILHDNASLHVTNVFVKALTCKKWEVLEHSAYSADLLSCVYHIFGSQKKSLISLLR</sequence>
<dbReference type="PANTHER" id="PTHR46060">
    <property type="entry name" value="MARINER MOS1 TRANSPOSASE-LIKE PROTEIN"/>
    <property type="match status" value="1"/>
</dbReference>
<proteinExistence type="predicted"/>
<evidence type="ECO:0000313" key="1">
    <source>
        <dbReference type="EMBL" id="GFY57461.1"/>
    </source>
</evidence>
<evidence type="ECO:0000313" key="2">
    <source>
        <dbReference type="Proteomes" id="UP000886998"/>
    </source>
</evidence>
<dbReference type="OrthoDB" id="6125136at2759"/>
<comment type="caution">
    <text evidence="1">The sequence shown here is derived from an EMBL/GenBank/DDBJ whole genome shotgun (WGS) entry which is preliminary data.</text>
</comment>
<dbReference type="InterPro" id="IPR052709">
    <property type="entry name" value="Transposase-MT_Hybrid"/>
</dbReference>
<dbReference type="EMBL" id="BMAV01011523">
    <property type="protein sequence ID" value="GFY57461.1"/>
    <property type="molecule type" value="Genomic_DNA"/>
</dbReference>
<dbReference type="PANTHER" id="PTHR46060:SF1">
    <property type="entry name" value="MARINER MOS1 TRANSPOSASE-LIKE PROTEIN"/>
    <property type="match status" value="1"/>
</dbReference>
<dbReference type="GO" id="GO:0003676">
    <property type="term" value="F:nucleic acid binding"/>
    <property type="evidence" value="ECO:0007669"/>
    <property type="project" value="InterPro"/>
</dbReference>
<name>A0A8X6XTV0_9ARAC</name>
<keyword evidence="2" id="KW-1185">Reference proteome</keyword>
<accession>A0A8X6XTV0</accession>
<dbReference type="Gene3D" id="3.30.420.10">
    <property type="entry name" value="Ribonuclease H-like superfamily/Ribonuclease H"/>
    <property type="match status" value="1"/>
</dbReference>
<organism evidence="1 2">
    <name type="scientific">Trichonephila inaurata madagascariensis</name>
    <dbReference type="NCBI Taxonomy" id="2747483"/>
    <lineage>
        <taxon>Eukaryota</taxon>
        <taxon>Metazoa</taxon>
        <taxon>Ecdysozoa</taxon>
        <taxon>Arthropoda</taxon>
        <taxon>Chelicerata</taxon>
        <taxon>Arachnida</taxon>
        <taxon>Araneae</taxon>
        <taxon>Araneomorphae</taxon>
        <taxon>Entelegynae</taxon>
        <taxon>Araneoidea</taxon>
        <taxon>Nephilidae</taxon>
        <taxon>Trichonephila</taxon>
        <taxon>Trichonephila inaurata</taxon>
    </lineage>
</organism>